<feature type="compositionally biased region" description="Gly residues" evidence="2">
    <location>
        <begin position="31"/>
        <end position="42"/>
    </location>
</feature>
<accession>A0A5P1E4R9</accession>
<dbReference type="Proteomes" id="UP000243459">
    <property type="component" value="Chromosome 9"/>
</dbReference>
<evidence type="ECO:0000313" key="3">
    <source>
        <dbReference type="EMBL" id="ONK57469.1"/>
    </source>
</evidence>
<feature type="region of interest" description="Disordered" evidence="2">
    <location>
        <begin position="29"/>
        <end position="87"/>
    </location>
</feature>
<organism evidence="3 4">
    <name type="scientific">Asparagus officinalis</name>
    <name type="common">Garden asparagus</name>
    <dbReference type="NCBI Taxonomy" id="4686"/>
    <lineage>
        <taxon>Eukaryota</taxon>
        <taxon>Viridiplantae</taxon>
        <taxon>Streptophyta</taxon>
        <taxon>Embryophyta</taxon>
        <taxon>Tracheophyta</taxon>
        <taxon>Spermatophyta</taxon>
        <taxon>Magnoliopsida</taxon>
        <taxon>Liliopsida</taxon>
        <taxon>Asparagales</taxon>
        <taxon>Asparagaceae</taxon>
        <taxon>Asparagoideae</taxon>
        <taxon>Asparagus</taxon>
    </lineage>
</organism>
<proteinExistence type="inferred from homology"/>
<gene>
    <name evidence="3" type="ORF">A4U43_C09F830</name>
</gene>
<feature type="compositionally biased region" description="Basic and acidic residues" evidence="2">
    <location>
        <begin position="76"/>
        <end position="87"/>
    </location>
</feature>
<dbReference type="Gramene" id="ONK57469">
    <property type="protein sequence ID" value="ONK57469"/>
    <property type="gene ID" value="A4U43_C09F830"/>
</dbReference>
<keyword evidence="4" id="KW-1185">Reference proteome</keyword>
<dbReference type="AlphaFoldDB" id="A0A5P1E4R9"/>
<dbReference type="GO" id="GO:0010150">
    <property type="term" value="P:leaf senescence"/>
    <property type="evidence" value="ECO:0007669"/>
    <property type="project" value="UniProtKB-ARBA"/>
</dbReference>
<reference evidence="4" key="1">
    <citation type="journal article" date="2017" name="Nat. Commun.">
        <title>The asparagus genome sheds light on the origin and evolution of a young Y chromosome.</title>
        <authorList>
            <person name="Harkess A."/>
            <person name="Zhou J."/>
            <person name="Xu C."/>
            <person name="Bowers J.E."/>
            <person name="Van der Hulst R."/>
            <person name="Ayyampalayam S."/>
            <person name="Mercati F."/>
            <person name="Riccardi P."/>
            <person name="McKain M.R."/>
            <person name="Kakrana A."/>
            <person name="Tang H."/>
            <person name="Ray J."/>
            <person name="Groenendijk J."/>
            <person name="Arikit S."/>
            <person name="Mathioni S.M."/>
            <person name="Nakano M."/>
            <person name="Shan H."/>
            <person name="Telgmann-Rauber A."/>
            <person name="Kanno A."/>
            <person name="Yue Z."/>
            <person name="Chen H."/>
            <person name="Li W."/>
            <person name="Chen Y."/>
            <person name="Xu X."/>
            <person name="Zhang Y."/>
            <person name="Luo S."/>
            <person name="Chen H."/>
            <person name="Gao J."/>
            <person name="Mao Z."/>
            <person name="Pires J.C."/>
            <person name="Luo M."/>
            <person name="Kudrna D."/>
            <person name="Wing R.A."/>
            <person name="Meyers B.C."/>
            <person name="Yi K."/>
            <person name="Kong H."/>
            <person name="Lavrijsen P."/>
            <person name="Sunseri F."/>
            <person name="Falavigna A."/>
            <person name="Ye Y."/>
            <person name="Leebens-Mack J.H."/>
            <person name="Chen G."/>
        </authorList>
    </citation>
    <scope>NUCLEOTIDE SEQUENCE [LARGE SCALE GENOMIC DNA]</scope>
    <source>
        <strain evidence="4">cv. DH0086</strain>
    </source>
</reference>
<dbReference type="InterPro" id="IPR007608">
    <property type="entry name" value="Senescence_reg_S40"/>
</dbReference>
<evidence type="ECO:0000256" key="2">
    <source>
        <dbReference type="SAM" id="MobiDB-lite"/>
    </source>
</evidence>
<name>A0A5P1E4R9_ASPOF</name>
<evidence type="ECO:0000256" key="1">
    <source>
        <dbReference type="ARBA" id="ARBA00034773"/>
    </source>
</evidence>
<evidence type="ECO:0000313" key="4">
    <source>
        <dbReference type="Proteomes" id="UP000243459"/>
    </source>
</evidence>
<comment type="similarity">
    <text evidence="1">Belongs to the senescence regulator S40 family.</text>
</comment>
<sequence>MTDPSPAGKRRREGEGVLQLGAVRIPAANLGGRGLGINGGAGTSDDDETMMMPPHEIVARRESRESSPMATTFSCSKEREDFGRGGI</sequence>
<dbReference type="Pfam" id="PF04520">
    <property type="entry name" value="Senescence_reg"/>
    <property type="match status" value="1"/>
</dbReference>
<feature type="compositionally biased region" description="Polar residues" evidence="2">
    <location>
        <begin position="66"/>
        <end position="75"/>
    </location>
</feature>
<dbReference type="EMBL" id="CM007389">
    <property type="protein sequence ID" value="ONK57469.1"/>
    <property type="molecule type" value="Genomic_DNA"/>
</dbReference>
<protein>
    <submittedName>
        <fullName evidence="3">Uncharacterized protein</fullName>
    </submittedName>
</protein>